<reference evidence="2" key="1">
    <citation type="journal article" date="2020" name="Cell">
        <title>Large-Scale Comparative Analyses of Tick Genomes Elucidate Their Genetic Diversity and Vector Capacities.</title>
        <authorList>
            <consortium name="Tick Genome and Microbiome Consortium (TIGMIC)"/>
            <person name="Jia N."/>
            <person name="Wang J."/>
            <person name="Shi W."/>
            <person name="Du L."/>
            <person name="Sun Y."/>
            <person name="Zhan W."/>
            <person name="Jiang J.F."/>
            <person name="Wang Q."/>
            <person name="Zhang B."/>
            <person name="Ji P."/>
            <person name="Bell-Sakyi L."/>
            <person name="Cui X.M."/>
            <person name="Yuan T.T."/>
            <person name="Jiang B.G."/>
            <person name="Yang W.F."/>
            <person name="Lam T.T."/>
            <person name="Chang Q.C."/>
            <person name="Ding S.J."/>
            <person name="Wang X.J."/>
            <person name="Zhu J.G."/>
            <person name="Ruan X.D."/>
            <person name="Zhao L."/>
            <person name="Wei J.T."/>
            <person name="Ye R.Z."/>
            <person name="Que T.C."/>
            <person name="Du C.H."/>
            <person name="Zhou Y.H."/>
            <person name="Cheng J.X."/>
            <person name="Dai P.F."/>
            <person name="Guo W.B."/>
            <person name="Han X.H."/>
            <person name="Huang E.J."/>
            <person name="Li L.F."/>
            <person name="Wei W."/>
            <person name="Gao Y.C."/>
            <person name="Liu J.Z."/>
            <person name="Shao H.Z."/>
            <person name="Wang X."/>
            <person name="Wang C.C."/>
            <person name="Yang T.C."/>
            <person name="Huo Q.B."/>
            <person name="Li W."/>
            <person name="Chen H.Y."/>
            <person name="Chen S.E."/>
            <person name="Zhou L.G."/>
            <person name="Ni X.B."/>
            <person name="Tian J.H."/>
            <person name="Sheng Y."/>
            <person name="Liu T."/>
            <person name="Pan Y.S."/>
            <person name="Xia L.Y."/>
            <person name="Li J."/>
            <person name="Zhao F."/>
            <person name="Cao W.C."/>
        </authorList>
    </citation>
    <scope>NUCLEOTIDE SEQUENCE</scope>
    <source>
        <strain evidence="2">Rmic-2018</strain>
    </source>
</reference>
<feature type="region of interest" description="Disordered" evidence="1">
    <location>
        <begin position="618"/>
        <end position="641"/>
    </location>
</feature>
<dbReference type="VEuPathDB" id="VectorBase:LOC119186936"/>
<feature type="region of interest" description="Disordered" evidence="1">
    <location>
        <begin position="801"/>
        <end position="840"/>
    </location>
</feature>
<evidence type="ECO:0000313" key="3">
    <source>
        <dbReference type="Proteomes" id="UP000821866"/>
    </source>
</evidence>
<sequence>MVQSLLSSYKDVAHILPVTRITATELHDVLKTLIMRLESAGLHVVAVVTDNNAINRKMMSLFSEQNEPGIVFPYPANPQQPLFHVVDTVHLLKCIRNNWLNQKDDDKSFLYPSFESCGSGEDQKASFTFLRKLYQSEQTKLAKVAYGLSYKALYPSHLERQNVKLVLKVFNSFVSSALSLEVQKLHLAALQETATFIDLIVRWWSIVNVKTPEKGHRLRDVYQQPVKDMSSLQVQYLDQFITWLDRWSRRGTTAGGLTKETYFALRLSTYSLIELSRYCLDELGFRYVLLGKFQTDCLEARFEKYRQMCGSHYNVSITEVFEAETKIRLQDTLKLKDMPLSLAPKEQELDAEMLIAKYAIKLTQSDLKASQTDVPALAYIAGYCAHAAIKRQPCEDCQSQLMITDRELQQSEHVLIDSMSRGGFKFPQPFVVNVVLGTKIVLEHLVSKKQEQRFHAEANQRMVLLSIMQFLLSDGEEFDMCASGHHPDTATFAMDDTEFEKLIEQGKAFGFGGKELYNFVEKERNRLKEQRDAERIRYRQHLEFLMEQERENSRLRIQKEKERLGLCVAQSGLSLDTRTPSSVTDCVTNKQSYQDHVQLLHQKMESRRRMFETWDARHEKGKEPVGAKPLRAGQNSSTDEANIGFTSESKELAAESPIVATKATEGHSDGDEALCLESLVNTEMPSVLDLAQPPCLCVAIAAKCEVRSTSGPVGEDPCTESGAQLGADAHCELGNVGASSSSRCERRSPEEDACIAQPSVKLPASQGVHKLTKNPDCRGIIAEETSETSSALLMLQADFSKVSTGQRAKRKRRRTSRRKTKAAKQPGKSRIAKRQSTQRKHRLRFVAFASRVGSYASNRPIDRGVRQAFVRGARKSQPPSLHCPARSAGRLARQRLSAERHDVVRKPVSVERGDDKGMPPRCRLTGNRGPPVATAPQAKRTAETNTAGAALRLSCSSISSRHSESSSLSALRFSIASIISGFLICSRTSKPKLLANSSKSALDSKPDANIWLTSRPFLSHSLSLSLSLYLPRCGSSDAPRPHRLCMLFRSTIAGRHGAARTQPGWRPS</sequence>
<dbReference type="EMBL" id="JABSTU010000001">
    <property type="protein sequence ID" value="KAH8039520.1"/>
    <property type="molecule type" value="Genomic_DNA"/>
</dbReference>
<feature type="compositionally biased region" description="Basic and acidic residues" evidence="1">
    <location>
        <begin position="909"/>
        <end position="918"/>
    </location>
</feature>
<name>A0A9J6EZW5_RHIMP</name>
<feature type="compositionally biased region" description="Basic residues" evidence="1">
    <location>
        <begin position="807"/>
        <end position="822"/>
    </location>
</feature>
<comment type="caution">
    <text evidence="2">The sequence shown here is derived from an EMBL/GenBank/DDBJ whole genome shotgun (WGS) entry which is preliminary data.</text>
</comment>
<evidence type="ECO:0000313" key="2">
    <source>
        <dbReference type="EMBL" id="KAH8039520.1"/>
    </source>
</evidence>
<evidence type="ECO:0008006" key="4">
    <source>
        <dbReference type="Google" id="ProtNLM"/>
    </source>
</evidence>
<organism evidence="2 3">
    <name type="scientific">Rhipicephalus microplus</name>
    <name type="common">Cattle tick</name>
    <name type="synonym">Boophilus microplus</name>
    <dbReference type="NCBI Taxonomy" id="6941"/>
    <lineage>
        <taxon>Eukaryota</taxon>
        <taxon>Metazoa</taxon>
        <taxon>Ecdysozoa</taxon>
        <taxon>Arthropoda</taxon>
        <taxon>Chelicerata</taxon>
        <taxon>Arachnida</taxon>
        <taxon>Acari</taxon>
        <taxon>Parasitiformes</taxon>
        <taxon>Ixodida</taxon>
        <taxon>Ixodoidea</taxon>
        <taxon>Ixodidae</taxon>
        <taxon>Rhipicephalinae</taxon>
        <taxon>Rhipicephalus</taxon>
        <taxon>Boophilus</taxon>
    </lineage>
</organism>
<proteinExistence type="predicted"/>
<dbReference type="AlphaFoldDB" id="A0A9J6EZW5"/>
<keyword evidence="3" id="KW-1185">Reference proteome</keyword>
<feature type="region of interest" description="Disordered" evidence="1">
    <location>
        <begin position="909"/>
        <end position="946"/>
    </location>
</feature>
<reference evidence="2" key="2">
    <citation type="submission" date="2021-09" db="EMBL/GenBank/DDBJ databases">
        <authorList>
            <person name="Jia N."/>
            <person name="Wang J."/>
            <person name="Shi W."/>
            <person name="Du L."/>
            <person name="Sun Y."/>
            <person name="Zhan W."/>
            <person name="Jiang J."/>
            <person name="Wang Q."/>
            <person name="Zhang B."/>
            <person name="Ji P."/>
            <person name="Sakyi L.B."/>
            <person name="Cui X."/>
            <person name="Yuan T."/>
            <person name="Jiang B."/>
            <person name="Yang W."/>
            <person name="Lam T.T.-Y."/>
            <person name="Chang Q."/>
            <person name="Ding S."/>
            <person name="Wang X."/>
            <person name="Zhu J."/>
            <person name="Ruan X."/>
            <person name="Zhao L."/>
            <person name="Wei J."/>
            <person name="Que T."/>
            <person name="Du C."/>
            <person name="Cheng J."/>
            <person name="Dai P."/>
            <person name="Han X."/>
            <person name="Huang E."/>
            <person name="Gao Y."/>
            <person name="Liu J."/>
            <person name="Shao H."/>
            <person name="Ye R."/>
            <person name="Li L."/>
            <person name="Wei W."/>
            <person name="Wang X."/>
            <person name="Wang C."/>
            <person name="Huo Q."/>
            <person name="Li W."/>
            <person name="Guo W."/>
            <person name="Chen H."/>
            <person name="Chen S."/>
            <person name="Zhou L."/>
            <person name="Zhou L."/>
            <person name="Ni X."/>
            <person name="Tian J."/>
            <person name="Zhou Y."/>
            <person name="Sheng Y."/>
            <person name="Liu T."/>
            <person name="Pan Y."/>
            <person name="Xia L."/>
            <person name="Li J."/>
            <person name="Zhao F."/>
            <person name="Cao W."/>
        </authorList>
    </citation>
    <scope>NUCLEOTIDE SEQUENCE</scope>
    <source>
        <strain evidence="2">Rmic-2018</strain>
        <tissue evidence="2">Larvae</tissue>
    </source>
</reference>
<gene>
    <name evidence="2" type="ORF">HPB51_007422</name>
</gene>
<dbReference type="Proteomes" id="UP000821866">
    <property type="component" value="Chromosome 1"/>
</dbReference>
<protein>
    <recommendedName>
        <fullName evidence="4">Transposable element</fullName>
    </recommendedName>
</protein>
<feature type="compositionally biased region" description="Basic residues" evidence="1">
    <location>
        <begin position="830"/>
        <end position="840"/>
    </location>
</feature>
<accession>A0A9J6EZW5</accession>
<evidence type="ECO:0000256" key="1">
    <source>
        <dbReference type="SAM" id="MobiDB-lite"/>
    </source>
</evidence>